<accession>A0A6C0AX72</accession>
<dbReference type="InterPro" id="IPR027417">
    <property type="entry name" value="P-loop_NTPase"/>
</dbReference>
<dbReference type="CDD" id="cd18795">
    <property type="entry name" value="SF2_C_Ski2"/>
    <property type="match status" value="1"/>
</dbReference>
<feature type="domain" description="Helicase ATP-binding" evidence="6">
    <location>
        <begin position="42"/>
        <end position="202"/>
    </location>
</feature>
<organism evidence="8">
    <name type="scientific">viral metagenome</name>
    <dbReference type="NCBI Taxonomy" id="1070528"/>
    <lineage>
        <taxon>unclassified sequences</taxon>
        <taxon>metagenomes</taxon>
        <taxon>organismal metagenomes</taxon>
    </lineage>
</organism>
<dbReference type="GO" id="GO:0003676">
    <property type="term" value="F:nucleic acid binding"/>
    <property type="evidence" value="ECO:0007669"/>
    <property type="project" value="InterPro"/>
</dbReference>
<dbReference type="InterPro" id="IPR012961">
    <property type="entry name" value="Ski2/MTR4_C"/>
</dbReference>
<evidence type="ECO:0008006" key="9">
    <source>
        <dbReference type="Google" id="ProtNLM"/>
    </source>
</evidence>
<sequence>MMCEPQLKNNKNKLIVLIMNEDYINNIIEFPYKVDKFQKDSIDGILNGDNVLVTAHTSAGKSTIAEFAIALSSSKNKRSIYTSPIKALSNQKYGDFQKKNGIKDSSIGILTGDIKVNPDANVLVATTEIVNNLLYTNIEYFDNVNAIVLDEVHYIRDNDRGHVWEEVISMMPKHVILVMLSASIPGAEGFRKWVENIKGKKCHLISTHYRPVPLVHKVYWNNECDKVVTNTNDVDSLKYKAFYNNWKLINSKQQKDRESCPTMLKKFLEYLENKELFPALFFVFSRKQTEKLALMIQRSLIDGKQQTECINMFDYYVKKFLGETGMQLSQVWTIRKLLTKGVCIHHSGLIPILKEIIETLFDKGWIKVMFVTETFSVGINMPTKCVVFGELQKFDGKEQRCLNPEEYCQMAGRAGRRGKDTLGTVIYFPIPPKNMTTLTDFSNIVKGKHSSVVSKFKMDPVLLLKCIETERKPEELFESTLMSQEINDCIKGINLELESLKQKKGCISIKDDDYTKLEHIKKQEVVMRNSKPNKRRKMQAQINNLKKEITEETLQNIENLENINKDISKLEKNLVQSKNYIIETCQWQEHILKNTGYISSEGKVTLKGRCCSSINESDSFLTTEYLTSLFERIDSTGMYPSKSCISFIVGSLIDEKELNKDTDGAASASHMYKALCVPNHQEVSNEMNYLKNKYEELHGEERLRDMNYNMTPMFGCYVYLWTIEKWNFNSIQEKMCSELYEGNFVRSMLKVYNICEEWKKISEIYQKPEFSNIIEEIQKEIIRDIVVVDSLYIAS</sequence>
<keyword evidence="1" id="KW-0547">Nucleotide-binding</keyword>
<evidence type="ECO:0000256" key="2">
    <source>
        <dbReference type="ARBA" id="ARBA00022801"/>
    </source>
</evidence>
<dbReference type="EMBL" id="MN738768">
    <property type="protein sequence ID" value="QHS83861.1"/>
    <property type="molecule type" value="Genomic_DNA"/>
</dbReference>
<dbReference type="AlphaFoldDB" id="A0A6C0AX72"/>
<dbReference type="PANTHER" id="PTHR12131">
    <property type="entry name" value="ATP-DEPENDENT RNA AND DNA HELICASE"/>
    <property type="match status" value="1"/>
</dbReference>
<dbReference type="SMART" id="SM01142">
    <property type="entry name" value="DSHCT"/>
    <property type="match status" value="1"/>
</dbReference>
<dbReference type="InterPro" id="IPR001650">
    <property type="entry name" value="Helicase_C-like"/>
</dbReference>
<dbReference type="PROSITE" id="PS51192">
    <property type="entry name" value="HELICASE_ATP_BIND_1"/>
    <property type="match status" value="1"/>
</dbReference>
<dbReference type="Pfam" id="PF08148">
    <property type="entry name" value="DSHCT"/>
    <property type="match status" value="1"/>
</dbReference>
<dbReference type="SMART" id="SM00487">
    <property type="entry name" value="DEXDc"/>
    <property type="match status" value="1"/>
</dbReference>
<dbReference type="InterPro" id="IPR050699">
    <property type="entry name" value="RNA-DNA_Helicase"/>
</dbReference>
<evidence type="ECO:0000256" key="3">
    <source>
        <dbReference type="ARBA" id="ARBA00022806"/>
    </source>
</evidence>
<dbReference type="InterPro" id="IPR011545">
    <property type="entry name" value="DEAD/DEAH_box_helicase_dom"/>
</dbReference>
<name>A0A6C0AX72_9ZZZZ</name>
<dbReference type="GO" id="GO:0004386">
    <property type="term" value="F:helicase activity"/>
    <property type="evidence" value="ECO:0007669"/>
    <property type="project" value="UniProtKB-KW"/>
</dbReference>
<evidence type="ECO:0000256" key="4">
    <source>
        <dbReference type="ARBA" id="ARBA00022840"/>
    </source>
</evidence>
<feature type="domain" description="Helicase C-terminal" evidence="7">
    <location>
        <begin position="263"/>
        <end position="460"/>
    </location>
</feature>
<evidence type="ECO:0000256" key="5">
    <source>
        <dbReference type="SAM" id="Coils"/>
    </source>
</evidence>
<evidence type="ECO:0000259" key="6">
    <source>
        <dbReference type="PROSITE" id="PS51192"/>
    </source>
</evidence>
<keyword evidence="5" id="KW-0175">Coiled coil</keyword>
<dbReference type="GO" id="GO:0016787">
    <property type="term" value="F:hydrolase activity"/>
    <property type="evidence" value="ECO:0007669"/>
    <property type="project" value="UniProtKB-KW"/>
</dbReference>
<protein>
    <recommendedName>
        <fullName evidence="9">Helicase ATP-binding domain-containing protein</fullName>
    </recommendedName>
</protein>
<proteinExistence type="predicted"/>
<dbReference type="GO" id="GO:0055087">
    <property type="term" value="C:Ski complex"/>
    <property type="evidence" value="ECO:0007669"/>
    <property type="project" value="TreeGrafter"/>
</dbReference>
<evidence type="ECO:0000259" key="7">
    <source>
        <dbReference type="PROSITE" id="PS51194"/>
    </source>
</evidence>
<dbReference type="Gene3D" id="1.10.3380.30">
    <property type="match status" value="1"/>
</dbReference>
<dbReference type="Pfam" id="PF00271">
    <property type="entry name" value="Helicase_C"/>
    <property type="match status" value="1"/>
</dbReference>
<dbReference type="SMART" id="SM00490">
    <property type="entry name" value="HELICc"/>
    <property type="match status" value="1"/>
</dbReference>
<dbReference type="GO" id="GO:0005524">
    <property type="term" value="F:ATP binding"/>
    <property type="evidence" value="ECO:0007669"/>
    <property type="project" value="UniProtKB-KW"/>
</dbReference>
<dbReference type="PANTHER" id="PTHR12131:SF1">
    <property type="entry name" value="ATP-DEPENDENT RNA HELICASE SUPV3L1, MITOCHONDRIAL-RELATED"/>
    <property type="match status" value="1"/>
</dbReference>
<keyword evidence="2" id="KW-0378">Hydrolase</keyword>
<reference evidence="8" key="1">
    <citation type="journal article" date="2020" name="Nature">
        <title>Giant virus diversity and host interactions through global metagenomics.</title>
        <authorList>
            <person name="Schulz F."/>
            <person name="Roux S."/>
            <person name="Paez-Espino D."/>
            <person name="Jungbluth S."/>
            <person name="Walsh D.A."/>
            <person name="Denef V.J."/>
            <person name="McMahon K.D."/>
            <person name="Konstantinidis K.T."/>
            <person name="Eloe-Fadrosh E.A."/>
            <person name="Kyrpides N.C."/>
            <person name="Woyke T."/>
        </authorList>
    </citation>
    <scope>NUCLEOTIDE SEQUENCE</scope>
    <source>
        <strain evidence="8">GVMAG-S-ERX555961-36</strain>
    </source>
</reference>
<dbReference type="GO" id="GO:0070478">
    <property type="term" value="P:nuclear-transcribed mRNA catabolic process, 3'-5' exonucleolytic nonsense-mediated decay"/>
    <property type="evidence" value="ECO:0007669"/>
    <property type="project" value="TreeGrafter"/>
</dbReference>
<feature type="coiled-coil region" evidence="5">
    <location>
        <begin position="535"/>
        <end position="580"/>
    </location>
</feature>
<dbReference type="Gene3D" id="3.40.50.300">
    <property type="entry name" value="P-loop containing nucleotide triphosphate hydrolases"/>
    <property type="match status" value="2"/>
</dbReference>
<keyword evidence="4" id="KW-0067">ATP-binding</keyword>
<dbReference type="Pfam" id="PF00270">
    <property type="entry name" value="DEAD"/>
    <property type="match status" value="1"/>
</dbReference>
<dbReference type="SUPFAM" id="SSF52540">
    <property type="entry name" value="P-loop containing nucleoside triphosphate hydrolases"/>
    <property type="match status" value="1"/>
</dbReference>
<dbReference type="PROSITE" id="PS51194">
    <property type="entry name" value="HELICASE_CTER"/>
    <property type="match status" value="1"/>
</dbReference>
<evidence type="ECO:0000313" key="8">
    <source>
        <dbReference type="EMBL" id="QHS83861.1"/>
    </source>
</evidence>
<dbReference type="InterPro" id="IPR014001">
    <property type="entry name" value="Helicase_ATP-bd"/>
</dbReference>
<keyword evidence="3" id="KW-0347">Helicase</keyword>
<evidence type="ECO:0000256" key="1">
    <source>
        <dbReference type="ARBA" id="ARBA00022741"/>
    </source>
</evidence>